<accession>A0ABW1V466</accession>
<keyword evidence="4" id="KW-1185">Reference proteome</keyword>
<evidence type="ECO:0000313" key="3">
    <source>
        <dbReference type="EMBL" id="MFC6333567.1"/>
    </source>
</evidence>
<evidence type="ECO:0000313" key="4">
    <source>
        <dbReference type="Proteomes" id="UP001596233"/>
    </source>
</evidence>
<dbReference type="Proteomes" id="UP001596233">
    <property type="component" value="Unassembled WGS sequence"/>
</dbReference>
<sequence>MKDWESMSDSEKAALISAVILVLGDVLAIAALIVGISSSSDTGTTSEQDSAEHLIPISNI</sequence>
<dbReference type="RefSeq" id="WP_379235173.1">
    <property type="nucleotide sequence ID" value="NZ_JBHSTE010000004.1"/>
</dbReference>
<organism evidence="3 4">
    <name type="scientific">Paenibacillus septentrionalis</name>
    <dbReference type="NCBI Taxonomy" id="429342"/>
    <lineage>
        <taxon>Bacteria</taxon>
        <taxon>Bacillati</taxon>
        <taxon>Bacillota</taxon>
        <taxon>Bacilli</taxon>
        <taxon>Bacillales</taxon>
        <taxon>Paenibacillaceae</taxon>
        <taxon>Paenibacillus</taxon>
    </lineage>
</organism>
<reference evidence="4" key="1">
    <citation type="journal article" date="2019" name="Int. J. Syst. Evol. Microbiol.">
        <title>The Global Catalogue of Microorganisms (GCM) 10K type strain sequencing project: providing services to taxonomists for standard genome sequencing and annotation.</title>
        <authorList>
            <consortium name="The Broad Institute Genomics Platform"/>
            <consortium name="The Broad Institute Genome Sequencing Center for Infectious Disease"/>
            <person name="Wu L."/>
            <person name="Ma J."/>
        </authorList>
    </citation>
    <scope>NUCLEOTIDE SEQUENCE [LARGE SCALE GENOMIC DNA]</scope>
    <source>
        <strain evidence="4">PCU 280</strain>
    </source>
</reference>
<keyword evidence="2" id="KW-0472">Membrane</keyword>
<feature type="transmembrane region" description="Helical" evidence="2">
    <location>
        <begin position="12"/>
        <end position="36"/>
    </location>
</feature>
<evidence type="ECO:0000256" key="2">
    <source>
        <dbReference type="SAM" id="Phobius"/>
    </source>
</evidence>
<gene>
    <name evidence="3" type="ORF">ACFP56_13140</name>
</gene>
<keyword evidence="2" id="KW-1133">Transmembrane helix</keyword>
<keyword evidence="2" id="KW-0812">Transmembrane</keyword>
<evidence type="ECO:0000256" key="1">
    <source>
        <dbReference type="SAM" id="MobiDB-lite"/>
    </source>
</evidence>
<evidence type="ECO:0008006" key="5">
    <source>
        <dbReference type="Google" id="ProtNLM"/>
    </source>
</evidence>
<name>A0ABW1V466_9BACL</name>
<proteinExistence type="predicted"/>
<comment type="caution">
    <text evidence="3">The sequence shown here is derived from an EMBL/GenBank/DDBJ whole genome shotgun (WGS) entry which is preliminary data.</text>
</comment>
<dbReference type="EMBL" id="JBHSTE010000004">
    <property type="protein sequence ID" value="MFC6333567.1"/>
    <property type="molecule type" value="Genomic_DNA"/>
</dbReference>
<feature type="region of interest" description="Disordered" evidence="1">
    <location>
        <begin position="39"/>
        <end position="60"/>
    </location>
</feature>
<protein>
    <recommendedName>
        <fullName evidence="5">Holin</fullName>
    </recommendedName>
</protein>